<name>A0A1W1BAK3_9ZZZZ</name>
<evidence type="ECO:0000256" key="1">
    <source>
        <dbReference type="ARBA" id="ARBA00001231"/>
    </source>
</evidence>
<dbReference type="InterPro" id="IPR017853">
    <property type="entry name" value="GH"/>
</dbReference>
<comment type="catalytic activity">
    <reaction evidence="1">
        <text>Hydrolysis of terminal non-reducing N-acetyl-D-hexosamine residues in N-acetyl-beta-D-hexosaminides.</text>
        <dbReference type="EC" id="3.2.1.52"/>
    </reaction>
</comment>
<organism evidence="7">
    <name type="scientific">hydrothermal vent metagenome</name>
    <dbReference type="NCBI Taxonomy" id="652676"/>
    <lineage>
        <taxon>unclassified sequences</taxon>
        <taxon>metagenomes</taxon>
        <taxon>ecological metagenomes</taxon>
    </lineage>
</organism>
<dbReference type="SUPFAM" id="SSF55846">
    <property type="entry name" value="N-acetylmuramoyl-L-alanine amidase-like"/>
    <property type="match status" value="1"/>
</dbReference>
<dbReference type="Pfam" id="PF00933">
    <property type="entry name" value="Glyco_hydro_3"/>
    <property type="match status" value="1"/>
</dbReference>
<dbReference type="EMBL" id="FPHF01000011">
    <property type="protein sequence ID" value="SFV50621.1"/>
    <property type="molecule type" value="Genomic_DNA"/>
</dbReference>
<dbReference type="GO" id="GO:0009254">
    <property type="term" value="P:peptidoglycan turnover"/>
    <property type="evidence" value="ECO:0007669"/>
    <property type="project" value="TreeGrafter"/>
</dbReference>
<dbReference type="EC" id="3.2.1.52" evidence="3"/>
<dbReference type="InterPro" id="IPR050226">
    <property type="entry name" value="NagZ_Beta-hexosaminidase"/>
</dbReference>
<feature type="domain" description="N-acetylmuramoyl-L-alanine amidase" evidence="6">
    <location>
        <begin position="384"/>
        <end position="530"/>
    </location>
</feature>
<evidence type="ECO:0000313" key="7">
    <source>
        <dbReference type="EMBL" id="SFV50621.1"/>
    </source>
</evidence>
<dbReference type="InterPro" id="IPR002502">
    <property type="entry name" value="Amidase_domain"/>
</dbReference>
<gene>
    <name evidence="7" type="ORF">MNB_SM-4-425</name>
</gene>
<keyword evidence="4 7" id="KW-0378">Hydrolase</keyword>
<evidence type="ECO:0000256" key="5">
    <source>
        <dbReference type="ARBA" id="ARBA00023295"/>
    </source>
</evidence>
<evidence type="ECO:0000256" key="3">
    <source>
        <dbReference type="ARBA" id="ARBA00012663"/>
    </source>
</evidence>
<evidence type="ECO:0000259" key="6">
    <source>
        <dbReference type="SMART" id="SM00644"/>
    </source>
</evidence>
<dbReference type="Gene3D" id="3.20.20.300">
    <property type="entry name" value="Glycoside hydrolase, family 3, N-terminal domain"/>
    <property type="match status" value="1"/>
</dbReference>
<protein>
    <recommendedName>
        <fullName evidence="3">beta-N-acetylhexosaminidase</fullName>
        <ecNumber evidence="3">3.2.1.52</ecNumber>
    </recommendedName>
</protein>
<dbReference type="SUPFAM" id="SSF51445">
    <property type="entry name" value="(Trans)glycosidases"/>
    <property type="match status" value="1"/>
</dbReference>
<accession>A0A1W1BAK3</accession>
<dbReference type="PANTHER" id="PTHR30480:SF13">
    <property type="entry name" value="BETA-HEXOSAMINIDASE"/>
    <property type="match status" value="1"/>
</dbReference>
<reference evidence="7" key="1">
    <citation type="submission" date="2016-10" db="EMBL/GenBank/DDBJ databases">
        <authorList>
            <person name="de Groot N.N."/>
        </authorList>
    </citation>
    <scope>NUCLEOTIDE SEQUENCE</scope>
</reference>
<dbReference type="SMART" id="SM00644">
    <property type="entry name" value="Ami_2"/>
    <property type="match status" value="1"/>
</dbReference>
<keyword evidence="5 7" id="KW-0326">Glycosidase</keyword>
<dbReference type="AlphaFoldDB" id="A0A1W1BAK3"/>
<dbReference type="InterPro" id="IPR036505">
    <property type="entry name" value="Amidase/PGRP_sf"/>
</dbReference>
<dbReference type="GO" id="GO:0005975">
    <property type="term" value="P:carbohydrate metabolic process"/>
    <property type="evidence" value="ECO:0007669"/>
    <property type="project" value="InterPro"/>
</dbReference>
<dbReference type="Gene3D" id="3.40.80.10">
    <property type="entry name" value="Peptidoglycan recognition protein-like"/>
    <property type="match status" value="1"/>
</dbReference>
<dbReference type="GO" id="GO:0009253">
    <property type="term" value="P:peptidoglycan catabolic process"/>
    <property type="evidence" value="ECO:0007669"/>
    <property type="project" value="InterPro"/>
</dbReference>
<dbReference type="PANTHER" id="PTHR30480">
    <property type="entry name" value="BETA-HEXOSAMINIDASE-RELATED"/>
    <property type="match status" value="1"/>
</dbReference>
<dbReference type="GO" id="GO:0008745">
    <property type="term" value="F:N-acetylmuramoyl-L-alanine amidase activity"/>
    <property type="evidence" value="ECO:0007669"/>
    <property type="project" value="InterPro"/>
</dbReference>
<comment type="similarity">
    <text evidence="2">Belongs to the glycosyl hydrolase 3 family.</text>
</comment>
<sequence>MKIFLLLLQTFLLLNAAPTEDTQLKKMIGRMLIVGFDEQAIFYNSQIVKDIQRYNLGGVILFDRFYTDKERVKNILNSYQLKHLTNDLNIYSSKTLFIAIDQEGGRVARLKPEYGFIRIPSAKKISSMNLYDAKQIYTSQSKMLHSLGINLNFAPVVDLSINPKNRVIVGLERSYSKESKDVVKYAALVIDAQRKENIISVLKHFPGHGSSLGDSHKGFVDVSQTWDKKELEPYKMLIQQNRADAIMTAHVFNKNIDAKYPATLSYKTNTQVLRQELHFKGLIISDDMQMKAISAHYTLAESTNLAINAGVDILLFGNQLAHNSVKEIVDTIYKQVKSGVIPLTKIKEANRHINNMHTKSSIINKPIVFTDKREQLTKEYIKTHYGMNVKNINIIPKNIVVHWTAMMDFNKSFERLNPELLFSDRKDIAKASALNVSAHYLIDRKGVIHQLMPDNIMARHVIGLNYSSIGIENVGGKNNTKEDLTAAQLTSNIALINYLKDKYPSIKNILGHYEYRNYEDSELWLEKDKSYRTEKNDPGRSFMQKIRVALDK</sequence>
<evidence type="ECO:0000256" key="4">
    <source>
        <dbReference type="ARBA" id="ARBA00022801"/>
    </source>
</evidence>
<proteinExistence type="inferred from homology"/>
<evidence type="ECO:0000256" key="2">
    <source>
        <dbReference type="ARBA" id="ARBA00005336"/>
    </source>
</evidence>
<dbReference type="InterPro" id="IPR001764">
    <property type="entry name" value="Glyco_hydro_3_N"/>
</dbReference>
<dbReference type="GO" id="GO:0004563">
    <property type="term" value="F:beta-N-acetylhexosaminidase activity"/>
    <property type="evidence" value="ECO:0007669"/>
    <property type="project" value="UniProtKB-EC"/>
</dbReference>
<dbReference type="Pfam" id="PF01510">
    <property type="entry name" value="Amidase_2"/>
    <property type="match status" value="1"/>
</dbReference>
<dbReference type="InterPro" id="IPR036962">
    <property type="entry name" value="Glyco_hydro_3_N_sf"/>
</dbReference>
<dbReference type="CDD" id="cd06583">
    <property type="entry name" value="PGRP"/>
    <property type="match status" value="1"/>
</dbReference>